<gene>
    <name evidence="5" type="ORF">GM668_13020</name>
</gene>
<evidence type="ECO:0000259" key="3">
    <source>
        <dbReference type="PROSITE" id="PS50885"/>
    </source>
</evidence>
<dbReference type="NCBIfam" id="TIGR00254">
    <property type="entry name" value="GGDEF"/>
    <property type="match status" value="1"/>
</dbReference>
<reference evidence="5 6" key="1">
    <citation type="submission" date="2019-11" db="EMBL/GenBank/DDBJ databases">
        <title>Type strains purchased from KCTC, JCM and DSMZ.</title>
        <authorList>
            <person name="Lu H."/>
        </authorList>
    </citation>
    <scope>NUCLEOTIDE SEQUENCE [LARGE SCALE GENOMIC DNA]</scope>
    <source>
        <strain evidence="5 6">KCTC 42409</strain>
    </source>
</reference>
<dbReference type="GO" id="GO:0007165">
    <property type="term" value="P:signal transduction"/>
    <property type="evidence" value="ECO:0007669"/>
    <property type="project" value="InterPro"/>
</dbReference>
<dbReference type="Pfam" id="PF00990">
    <property type="entry name" value="GGDEF"/>
    <property type="match status" value="1"/>
</dbReference>
<dbReference type="Gene3D" id="3.30.450.20">
    <property type="entry name" value="PAS domain"/>
    <property type="match status" value="1"/>
</dbReference>
<proteinExistence type="predicted"/>
<dbReference type="Proteomes" id="UP000484015">
    <property type="component" value="Unassembled WGS sequence"/>
</dbReference>
<feature type="domain" description="GGDEF" evidence="4">
    <location>
        <begin position="443"/>
        <end position="577"/>
    </location>
</feature>
<sequence length="577" mass="63012">MSRRTLRLRVRCRALADAVRRFWCGCPLALRMLAVPMLCMVLLTGGLAAGWNHARQVQQQAVALREPASAAMRNAALQRLQAGLAQMQVDVHRLASVEPGSGGQMLAAMLRTRLRQDSRQVQLLAHELEPFLEQRISAYQAQVELAVSQMSGDPAAGRVAAELAAARYAALRNAVAVRLEAEQRKAQAAQAELDAMLDKPYGVYWPLALALATLAALSAVVSAWLSLRPLHRLAPAMTRLAGGDTQLGDLGAHRQDDLGAMAAAVAVFQRNALELHHTQQALQAAESQLASVIQAMPNGVAVFDSAQRLVLFNEPFVQLVQLPRAALAGQRWVELALRMTQADGDTAEWEHAVNCWFDSPGRTLRHEVRLGQHWLLFACNRIDGRNMKGGGLVLVLTDLTRRKQMEEELRQLALNDALTRLPNRRLFMDRLAHAAQASQRRHSHGAVLFIDLNKFKQLNDQHGHEAGDLLLMEVAHRLLLAARASDTVARLGGDEFVVLAEGLGEDRGQAEAAAALLAEKLHEALDAPYLLGALLHHGSASIGVSVFMGGEMDPAAILREADAAMYRYKTHHTGHGM</sequence>
<dbReference type="InterPro" id="IPR003660">
    <property type="entry name" value="HAMP_dom"/>
</dbReference>
<dbReference type="Gene3D" id="3.30.70.270">
    <property type="match status" value="1"/>
</dbReference>
<dbReference type="SUPFAM" id="SSF55073">
    <property type="entry name" value="Nucleotide cyclase"/>
    <property type="match status" value="1"/>
</dbReference>
<dbReference type="Gene3D" id="1.10.8.500">
    <property type="entry name" value="HAMP domain in histidine kinase"/>
    <property type="match status" value="1"/>
</dbReference>
<evidence type="ECO:0000259" key="4">
    <source>
        <dbReference type="PROSITE" id="PS50887"/>
    </source>
</evidence>
<dbReference type="InterPro" id="IPR029787">
    <property type="entry name" value="Nucleotide_cyclase"/>
</dbReference>
<dbReference type="SUPFAM" id="SSF158472">
    <property type="entry name" value="HAMP domain-like"/>
    <property type="match status" value="1"/>
</dbReference>
<name>A0A6L6Q0I5_9BURK</name>
<dbReference type="PANTHER" id="PTHR44757:SF2">
    <property type="entry name" value="BIOFILM ARCHITECTURE MAINTENANCE PROTEIN MBAA"/>
    <property type="match status" value="1"/>
</dbReference>
<dbReference type="InterPro" id="IPR000160">
    <property type="entry name" value="GGDEF_dom"/>
</dbReference>
<dbReference type="EMBL" id="WNLA01000007">
    <property type="protein sequence ID" value="MTW03006.1"/>
    <property type="molecule type" value="Genomic_DNA"/>
</dbReference>
<accession>A0A6L6Q0I5</accession>
<dbReference type="GO" id="GO:0016020">
    <property type="term" value="C:membrane"/>
    <property type="evidence" value="ECO:0007669"/>
    <property type="project" value="InterPro"/>
</dbReference>
<keyword evidence="2" id="KW-0812">Transmembrane</keyword>
<feature type="domain" description="HAMP" evidence="3">
    <location>
        <begin position="224"/>
        <end position="277"/>
    </location>
</feature>
<dbReference type="PROSITE" id="PS50885">
    <property type="entry name" value="HAMP"/>
    <property type="match status" value="1"/>
</dbReference>
<evidence type="ECO:0000313" key="6">
    <source>
        <dbReference type="Proteomes" id="UP000484015"/>
    </source>
</evidence>
<feature type="transmembrane region" description="Helical" evidence="2">
    <location>
        <begin position="21"/>
        <end position="43"/>
    </location>
</feature>
<dbReference type="SUPFAM" id="SSF55785">
    <property type="entry name" value="PYP-like sensor domain (PAS domain)"/>
    <property type="match status" value="1"/>
</dbReference>
<keyword evidence="1" id="KW-0175">Coiled coil</keyword>
<dbReference type="CDD" id="cd01949">
    <property type="entry name" value="GGDEF"/>
    <property type="match status" value="1"/>
</dbReference>
<dbReference type="InterPro" id="IPR052155">
    <property type="entry name" value="Biofilm_reg_signaling"/>
</dbReference>
<protein>
    <submittedName>
        <fullName evidence="5">Diguanylate cyclase</fullName>
    </submittedName>
</protein>
<feature type="transmembrane region" description="Helical" evidence="2">
    <location>
        <begin position="203"/>
        <end position="227"/>
    </location>
</feature>
<dbReference type="RefSeq" id="WP_155439392.1">
    <property type="nucleotide sequence ID" value="NZ_WNLA01000007.1"/>
</dbReference>
<dbReference type="InterPro" id="IPR043128">
    <property type="entry name" value="Rev_trsase/Diguanyl_cyclase"/>
</dbReference>
<dbReference type="OrthoDB" id="9813903at2"/>
<keyword evidence="2" id="KW-1133">Transmembrane helix</keyword>
<dbReference type="PROSITE" id="PS50887">
    <property type="entry name" value="GGDEF"/>
    <property type="match status" value="1"/>
</dbReference>
<dbReference type="InterPro" id="IPR035965">
    <property type="entry name" value="PAS-like_dom_sf"/>
</dbReference>
<keyword evidence="2" id="KW-0472">Membrane</keyword>
<dbReference type="SMART" id="SM00267">
    <property type="entry name" value="GGDEF"/>
    <property type="match status" value="1"/>
</dbReference>
<evidence type="ECO:0000256" key="2">
    <source>
        <dbReference type="SAM" id="Phobius"/>
    </source>
</evidence>
<dbReference type="AlphaFoldDB" id="A0A6L6Q0I5"/>
<evidence type="ECO:0000313" key="5">
    <source>
        <dbReference type="EMBL" id="MTW03006.1"/>
    </source>
</evidence>
<feature type="coiled-coil region" evidence="1">
    <location>
        <begin position="172"/>
        <end position="199"/>
    </location>
</feature>
<keyword evidence="6" id="KW-1185">Reference proteome</keyword>
<comment type="caution">
    <text evidence="5">The sequence shown here is derived from an EMBL/GenBank/DDBJ whole genome shotgun (WGS) entry which is preliminary data.</text>
</comment>
<dbReference type="Pfam" id="PF12860">
    <property type="entry name" value="PAS_7"/>
    <property type="match status" value="1"/>
</dbReference>
<organism evidence="5 6">
    <name type="scientific">Pseudoduganella ginsengisoli</name>
    <dbReference type="NCBI Taxonomy" id="1462440"/>
    <lineage>
        <taxon>Bacteria</taxon>
        <taxon>Pseudomonadati</taxon>
        <taxon>Pseudomonadota</taxon>
        <taxon>Betaproteobacteria</taxon>
        <taxon>Burkholderiales</taxon>
        <taxon>Oxalobacteraceae</taxon>
        <taxon>Telluria group</taxon>
        <taxon>Pseudoduganella</taxon>
    </lineage>
</organism>
<evidence type="ECO:0000256" key="1">
    <source>
        <dbReference type="SAM" id="Coils"/>
    </source>
</evidence>
<dbReference type="PANTHER" id="PTHR44757">
    <property type="entry name" value="DIGUANYLATE CYCLASE DGCP"/>
    <property type="match status" value="1"/>
</dbReference>